<dbReference type="Pfam" id="PF00069">
    <property type="entry name" value="Pkinase"/>
    <property type="match status" value="1"/>
</dbReference>
<dbReference type="PROSITE" id="PS50011">
    <property type="entry name" value="PROTEIN_KINASE_DOM"/>
    <property type="match status" value="1"/>
</dbReference>
<dbReference type="Proteomes" id="UP000319483">
    <property type="component" value="Unassembled WGS sequence"/>
</dbReference>
<protein>
    <recommendedName>
        <fullName evidence="1">Protein kinase domain-containing protein</fullName>
    </recommendedName>
</protein>
<dbReference type="AlphaFoldDB" id="A0A556S937"/>
<reference evidence="2 3" key="1">
    <citation type="submission" date="2019-07" db="EMBL/GenBank/DDBJ databases">
        <title>Gilliamella genomes.</title>
        <authorList>
            <person name="Zheng H."/>
        </authorList>
    </citation>
    <scope>NUCLEOTIDE SEQUENCE [LARGE SCALE GENOMIC DNA]</scope>
    <source>
        <strain evidence="2 3">W8127</strain>
    </source>
</reference>
<dbReference type="Gene3D" id="1.10.510.10">
    <property type="entry name" value="Transferase(Phosphotransferase) domain 1"/>
    <property type="match status" value="1"/>
</dbReference>
<evidence type="ECO:0000259" key="1">
    <source>
        <dbReference type="PROSITE" id="PS50011"/>
    </source>
</evidence>
<sequence>MMKNRDAREYLRRFKNTLLRRYIVRDELSKGGDDVTFFTYDRKSKKSKLVRFFYFADTPNITTQKILDDMKHFRIKEISQHTNILTINEINVFTDVIGFDYIALDVDYFDCISLEKRTLKYIPMLERYRIIYCVLSALIHCHEYGLFHQNISPHNIFVSENEVKLSEPSSWAIPLHRCYSCYNEFYAPESRPGYIANAQTDIYSVGKVFKYLNSINGDSNSITDKIIKKATALNADERFKSADEFKQEIYKLMEVSRYL</sequence>
<dbReference type="EMBL" id="VMHM01000015">
    <property type="protein sequence ID" value="TSJ97624.1"/>
    <property type="molecule type" value="Genomic_DNA"/>
</dbReference>
<dbReference type="SUPFAM" id="SSF56112">
    <property type="entry name" value="Protein kinase-like (PK-like)"/>
    <property type="match status" value="1"/>
</dbReference>
<accession>A0A556S937</accession>
<name>A0A556S937_9GAMM</name>
<dbReference type="GO" id="GO:0004672">
    <property type="term" value="F:protein kinase activity"/>
    <property type="evidence" value="ECO:0007669"/>
    <property type="project" value="InterPro"/>
</dbReference>
<dbReference type="InterPro" id="IPR000719">
    <property type="entry name" value="Prot_kinase_dom"/>
</dbReference>
<organism evidence="2 3">
    <name type="scientific">Gilliamella apicola</name>
    <dbReference type="NCBI Taxonomy" id="1196095"/>
    <lineage>
        <taxon>Bacteria</taxon>
        <taxon>Pseudomonadati</taxon>
        <taxon>Pseudomonadota</taxon>
        <taxon>Gammaproteobacteria</taxon>
        <taxon>Orbales</taxon>
        <taxon>Orbaceae</taxon>
        <taxon>Gilliamella</taxon>
    </lineage>
</organism>
<evidence type="ECO:0000313" key="3">
    <source>
        <dbReference type="Proteomes" id="UP000319483"/>
    </source>
</evidence>
<dbReference type="GO" id="GO:0005524">
    <property type="term" value="F:ATP binding"/>
    <property type="evidence" value="ECO:0007669"/>
    <property type="project" value="InterPro"/>
</dbReference>
<feature type="domain" description="Protein kinase" evidence="1">
    <location>
        <begin position="22"/>
        <end position="259"/>
    </location>
</feature>
<dbReference type="InterPro" id="IPR011009">
    <property type="entry name" value="Kinase-like_dom_sf"/>
</dbReference>
<comment type="caution">
    <text evidence="2">The sequence shown here is derived from an EMBL/GenBank/DDBJ whole genome shotgun (WGS) entry which is preliminary data.</text>
</comment>
<gene>
    <name evidence="2" type="ORF">FPQ15_10980</name>
</gene>
<dbReference type="SMART" id="SM00220">
    <property type="entry name" value="S_TKc"/>
    <property type="match status" value="1"/>
</dbReference>
<proteinExistence type="predicted"/>
<evidence type="ECO:0000313" key="2">
    <source>
        <dbReference type="EMBL" id="TSJ97624.1"/>
    </source>
</evidence>